<accession>A0A838LBN7</accession>
<dbReference type="Gene3D" id="3.30.70.1280">
    <property type="entry name" value="SP0830-like domains"/>
    <property type="match status" value="1"/>
</dbReference>
<evidence type="ECO:0000313" key="1">
    <source>
        <dbReference type="EMBL" id="MBA2936651.1"/>
    </source>
</evidence>
<dbReference type="EMBL" id="JACEIB010000027">
    <property type="protein sequence ID" value="MBA2936651.1"/>
    <property type="molecule type" value="Genomic_DNA"/>
</dbReference>
<dbReference type="PANTHER" id="PTHR36439:SF1">
    <property type="entry name" value="DUF1697 DOMAIN-CONTAINING PROTEIN"/>
    <property type="match status" value="1"/>
</dbReference>
<dbReference type="SUPFAM" id="SSF160379">
    <property type="entry name" value="SP0830-like"/>
    <property type="match status" value="1"/>
</dbReference>
<dbReference type="RefSeq" id="WP_160364476.1">
    <property type="nucleotide sequence ID" value="NZ_JACEIB010000027.1"/>
</dbReference>
<gene>
    <name evidence="1" type="ORF">HZF05_21435</name>
</gene>
<reference evidence="1 2" key="1">
    <citation type="submission" date="2020-07" db="EMBL/GenBank/DDBJ databases">
        <authorList>
            <person name="Sun Q."/>
        </authorList>
    </citation>
    <scope>NUCLEOTIDE SEQUENCE [LARGE SCALE GENOMIC DNA]</scope>
    <source>
        <strain evidence="1 2">CGMCC 1.13654</strain>
    </source>
</reference>
<sequence length="180" mass="19443">MARLIALIRGINVGSTRKLPMAELRAACAEEGLGEVKTYIQSGNVVLDHGSAKDVEAALAKLIHARFELDVPVVVRTAAQWDRLIETCPFPDEAREAPKALHLLACKEPPQADAIEALRERAKHGEKIAAWGTRDIALHFTNGVADSKLAPTLIDRLVGAPATGRNWNTLLKLQEMATGG</sequence>
<dbReference type="AlphaFoldDB" id="A0A838LBN7"/>
<dbReference type="PANTHER" id="PTHR36439">
    <property type="entry name" value="BLL4334 PROTEIN"/>
    <property type="match status" value="1"/>
</dbReference>
<proteinExistence type="predicted"/>
<dbReference type="PIRSF" id="PIRSF008502">
    <property type="entry name" value="UCP008502"/>
    <property type="match status" value="1"/>
</dbReference>
<dbReference type="Pfam" id="PF08002">
    <property type="entry name" value="DUF1697"/>
    <property type="match status" value="1"/>
</dbReference>
<name>A0A838LBN7_9SPHN</name>
<keyword evidence="2" id="KW-1185">Reference proteome</keyword>
<evidence type="ECO:0000313" key="2">
    <source>
        <dbReference type="Proteomes" id="UP000570166"/>
    </source>
</evidence>
<dbReference type="Proteomes" id="UP000570166">
    <property type="component" value="Unassembled WGS sequence"/>
</dbReference>
<comment type="caution">
    <text evidence="1">The sequence shown here is derived from an EMBL/GenBank/DDBJ whole genome shotgun (WGS) entry which is preliminary data.</text>
</comment>
<organism evidence="1 2">
    <name type="scientific">Sphingomonas chungangi</name>
    <dbReference type="NCBI Taxonomy" id="2683589"/>
    <lineage>
        <taxon>Bacteria</taxon>
        <taxon>Pseudomonadati</taxon>
        <taxon>Pseudomonadota</taxon>
        <taxon>Alphaproteobacteria</taxon>
        <taxon>Sphingomonadales</taxon>
        <taxon>Sphingomonadaceae</taxon>
        <taxon>Sphingomonas</taxon>
    </lineage>
</organism>
<protein>
    <submittedName>
        <fullName evidence="1">DUF1697 domain-containing protein</fullName>
    </submittedName>
</protein>
<dbReference type="InterPro" id="IPR012545">
    <property type="entry name" value="DUF1697"/>
</dbReference>